<dbReference type="AlphaFoldDB" id="A0A067T2W9"/>
<comment type="caution">
    <text evidence="5">Lacks conserved residue(s) required for the propagation of feature annotation.</text>
</comment>
<reference evidence="7" key="1">
    <citation type="journal article" date="2014" name="Proc. Natl. Acad. Sci. U.S.A.">
        <title>Extensive sampling of basidiomycete genomes demonstrates inadequacy of the white-rot/brown-rot paradigm for wood decay fungi.</title>
        <authorList>
            <person name="Riley R."/>
            <person name="Salamov A.A."/>
            <person name="Brown D.W."/>
            <person name="Nagy L.G."/>
            <person name="Floudas D."/>
            <person name="Held B.W."/>
            <person name="Levasseur A."/>
            <person name="Lombard V."/>
            <person name="Morin E."/>
            <person name="Otillar R."/>
            <person name="Lindquist E.A."/>
            <person name="Sun H."/>
            <person name="LaButti K.M."/>
            <person name="Schmutz J."/>
            <person name="Jabbour D."/>
            <person name="Luo H."/>
            <person name="Baker S.E."/>
            <person name="Pisabarro A.G."/>
            <person name="Walton J.D."/>
            <person name="Blanchette R.A."/>
            <person name="Henrissat B."/>
            <person name="Martin F."/>
            <person name="Cullen D."/>
            <person name="Hibbett D.S."/>
            <person name="Grigoriev I.V."/>
        </authorList>
    </citation>
    <scope>NUCLEOTIDE SEQUENCE [LARGE SCALE GENOMIC DNA]</scope>
    <source>
        <strain evidence="7">CBS 339.88</strain>
    </source>
</reference>
<dbReference type="PANTHER" id="PTHR12714:SF9">
    <property type="entry name" value="PROTEIN-S-ISOPRENYLCYSTEINE O-METHYLTRANSFERASE"/>
    <property type="match status" value="1"/>
</dbReference>
<evidence type="ECO:0000256" key="2">
    <source>
        <dbReference type="ARBA" id="ARBA00022692"/>
    </source>
</evidence>
<feature type="transmembrane region" description="Helical" evidence="5">
    <location>
        <begin position="183"/>
        <end position="203"/>
    </location>
</feature>
<dbReference type="GO" id="GO:0005789">
    <property type="term" value="C:endoplasmic reticulum membrane"/>
    <property type="evidence" value="ECO:0007669"/>
    <property type="project" value="UniProtKB-SubCell"/>
</dbReference>
<keyword evidence="5" id="KW-0256">Endoplasmic reticulum</keyword>
<comment type="similarity">
    <text evidence="5">Belongs to the class VI-like SAM-binding methyltransferase superfamily. Isoprenylcysteine carboxyl methyltransferase family.</text>
</comment>
<evidence type="ECO:0000313" key="6">
    <source>
        <dbReference type="EMBL" id="KDR74294.1"/>
    </source>
</evidence>
<dbReference type="EC" id="2.1.1.100" evidence="5"/>
<keyword evidence="5" id="KW-0949">S-adenosyl-L-methionine</keyword>
<keyword evidence="3 5" id="KW-1133">Transmembrane helix</keyword>
<gene>
    <name evidence="6" type="ORF">GALMADRAFT_575367</name>
</gene>
<evidence type="ECO:0000313" key="7">
    <source>
        <dbReference type="Proteomes" id="UP000027222"/>
    </source>
</evidence>
<dbReference type="PANTHER" id="PTHR12714">
    <property type="entry name" value="PROTEIN-S ISOPRENYLCYSTEINE O-METHYLTRANSFERASE"/>
    <property type="match status" value="1"/>
</dbReference>
<feature type="transmembrane region" description="Helical" evidence="5">
    <location>
        <begin position="89"/>
        <end position="109"/>
    </location>
</feature>
<dbReference type="Pfam" id="PF04140">
    <property type="entry name" value="ICMT"/>
    <property type="match status" value="1"/>
</dbReference>
<protein>
    <recommendedName>
        <fullName evidence="5">Protein-S-isoprenylcysteine O-methyltransferase</fullName>
        <ecNumber evidence="5">2.1.1.100</ecNumber>
    </recommendedName>
</protein>
<dbReference type="GO" id="GO:0004671">
    <property type="term" value="F:protein C-terminal S-isoprenylcysteine carboxyl O-methyltransferase activity"/>
    <property type="evidence" value="ECO:0007669"/>
    <property type="project" value="UniProtKB-EC"/>
</dbReference>
<dbReference type="Proteomes" id="UP000027222">
    <property type="component" value="Unassembled WGS sequence"/>
</dbReference>
<evidence type="ECO:0000256" key="1">
    <source>
        <dbReference type="ARBA" id="ARBA00004141"/>
    </source>
</evidence>
<keyword evidence="2 5" id="KW-0812">Transmembrane</keyword>
<dbReference type="InterPro" id="IPR007269">
    <property type="entry name" value="ICMT_MeTrfase"/>
</dbReference>
<dbReference type="OrthoDB" id="422086at2759"/>
<dbReference type="STRING" id="685588.A0A067T2W9"/>
<comment type="subcellular location">
    <subcellularLocation>
        <location evidence="5">Endoplasmic reticulum membrane</location>
        <topology evidence="5">Multi-pass membrane protein</topology>
    </subcellularLocation>
    <subcellularLocation>
        <location evidence="1">Membrane</location>
        <topology evidence="1">Multi-pass membrane protein</topology>
    </subcellularLocation>
</comment>
<evidence type="ECO:0000256" key="5">
    <source>
        <dbReference type="RuleBase" id="RU362022"/>
    </source>
</evidence>
<name>A0A067T2W9_GALM3</name>
<comment type="catalytic activity">
    <reaction evidence="5">
        <text>[protein]-C-terminal S-[(2E,6E)-farnesyl]-L-cysteine + S-adenosyl-L-methionine = [protein]-C-terminal S-[(2E,6E)-farnesyl]-L-cysteine methyl ester + S-adenosyl-L-homocysteine</text>
        <dbReference type="Rhea" id="RHEA:21672"/>
        <dbReference type="Rhea" id="RHEA-COMP:12125"/>
        <dbReference type="Rhea" id="RHEA-COMP:12126"/>
        <dbReference type="ChEBI" id="CHEBI:57856"/>
        <dbReference type="ChEBI" id="CHEBI:59789"/>
        <dbReference type="ChEBI" id="CHEBI:90510"/>
        <dbReference type="ChEBI" id="CHEBI:90511"/>
        <dbReference type="EC" id="2.1.1.100"/>
    </reaction>
</comment>
<proteinExistence type="inferred from homology"/>
<sequence>MSIFRISLSASVIWAVHTTMTAPQPPPLCDEQVGPAGLEVSAMPIFIKSCFWSAGLAEILAILTNLYPSNSLTKYAASLLVRSPSTPDAIRTTWWFIFAWVCTISGAFIRRSCYRNLGEMFTFQVSLRRNHKLVTSGPYSFVRHPSYSSGALALSGALMCHTIPGSWAVECSGIFQPSWAGPLIATCWLIASIMGTLVIAPRLEQEDALLKRRFGSEWDAWARNVPYRLLPGLY</sequence>
<evidence type="ECO:0000256" key="4">
    <source>
        <dbReference type="ARBA" id="ARBA00023136"/>
    </source>
</evidence>
<dbReference type="Gene3D" id="1.20.120.1630">
    <property type="match status" value="1"/>
</dbReference>
<dbReference type="EMBL" id="KL142383">
    <property type="protein sequence ID" value="KDR74294.1"/>
    <property type="molecule type" value="Genomic_DNA"/>
</dbReference>
<dbReference type="HOGENOM" id="CLU_065200_6_0_1"/>
<organism evidence="6 7">
    <name type="scientific">Galerina marginata (strain CBS 339.88)</name>
    <dbReference type="NCBI Taxonomy" id="685588"/>
    <lineage>
        <taxon>Eukaryota</taxon>
        <taxon>Fungi</taxon>
        <taxon>Dikarya</taxon>
        <taxon>Basidiomycota</taxon>
        <taxon>Agaricomycotina</taxon>
        <taxon>Agaricomycetes</taxon>
        <taxon>Agaricomycetidae</taxon>
        <taxon>Agaricales</taxon>
        <taxon>Agaricineae</taxon>
        <taxon>Strophariaceae</taxon>
        <taxon>Galerina</taxon>
    </lineage>
</organism>
<keyword evidence="5" id="KW-0808">Transferase</keyword>
<evidence type="ECO:0000256" key="3">
    <source>
        <dbReference type="ARBA" id="ARBA00022989"/>
    </source>
</evidence>
<keyword evidence="7" id="KW-1185">Reference proteome</keyword>
<keyword evidence="5" id="KW-0489">Methyltransferase</keyword>
<accession>A0A067T2W9</accession>
<keyword evidence="4 5" id="KW-0472">Membrane</keyword>
<dbReference type="GO" id="GO:0032259">
    <property type="term" value="P:methylation"/>
    <property type="evidence" value="ECO:0007669"/>
    <property type="project" value="UniProtKB-KW"/>
</dbReference>